<proteinExistence type="predicted"/>
<dbReference type="Gene3D" id="3.30.1380.10">
    <property type="match status" value="1"/>
</dbReference>
<evidence type="ECO:0000259" key="1">
    <source>
        <dbReference type="Pfam" id="PF02557"/>
    </source>
</evidence>
<dbReference type="InterPro" id="IPR052179">
    <property type="entry name" value="DD-CPase-like"/>
</dbReference>
<comment type="caution">
    <text evidence="2">The sequence shown here is derived from an EMBL/GenBank/DDBJ whole genome shotgun (WGS) entry which is preliminary data.</text>
</comment>
<dbReference type="PANTHER" id="PTHR34385:SF1">
    <property type="entry name" value="PEPTIDOGLYCAN L-ALANYL-D-GLUTAMATE ENDOPEPTIDASE CWLK"/>
    <property type="match status" value="1"/>
</dbReference>
<dbReference type="InterPro" id="IPR003709">
    <property type="entry name" value="VanY-like_core_dom"/>
</dbReference>
<dbReference type="CDD" id="cd14814">
    <property type="entry name" value="Peptidase_M15"/>
    <property type="match status" value="1"/>
</dbReference>
<keyword evidence="2" id="KW-0378">Hydrolase</keyword>
<dbReference type="SUPFAM" id="SSF55166">
    <property type="entry name" value="Hedgehog/DD-peptidase"/>
    <property type="match status" value="1"/>
</dbReference>
<dbReference type="AlphaFoldDB" id="A0A2S6IX71"/>
<dbReference type="RefSeq" id="WP_211290789.1">
    <property type="nucleotide sequence ID" value="NZ_PTJD01000001.1"/>
</dbReference>
<keyword evidence="3" id="KW-1185">Reference proteome</keyword>
<dbReference type="EMBL" id="PTJD01000001">
    <property type="protein sequence ID" value="PPK98830.1"/>
    <property type="molecule type" value="Genomic_DNA"/>
</dbReference>
<dbReference type="PANTHER" id="PTHR34385">
    <property type="entry name" value="D-ALANYL-D-ALANINE CARBOXYPEPTIDASE"/>
    <property type="match status" value="1"/>
</dbReference>
<protein>
    <submittedName>
        <fullName evidence="2">D-alanyl-D-alanine carboxypeptidase-like protein</fullName>
    </submittedName>
</protein>
<keyword evidence="2" id="KW-0645">Protease</keyword>
<keyword evidence="2" id="KW-0121">Carboxypeptidase</keyword>
<dbReference type="GO" id="GO:0004180">
    <property type="term" value="F:carboxypeptidase activity"/>
    <property type="evidence" value="ECO:0007669"/>
    <property type="project" value="UniProtKB-KW"/>
</dbReference>
<evidence type="ECO:0000313" key="3">
    <source>
        <dbReference type="Proteomes" id="UP000239485"/>
    </source>
</evidence>
<feature type="domain" description="D-alanyl-D-alanine carboxypeptidase-like core" evidence="1">
    <location>
        <begin position="145"/>
        <end position="246"/>
    </location>
</feature>
<reference evidence="2 3" key="1">
    <citation type="submission" date="2018-02" db="EMBL/GenBank/DDBJ databases">
        <title>Genomic Encyclopedia of Archaeal and Bacterial Type Strains, Phase II (KMG-II): from individual species to whole genera.</title>
        <authorList>
            <person name="Goeker M."/>
        </authorList>
    </citation>
    <scope>NUCLEOTIDE SEQUENCE [LARGE SCALE GENOMIC DNA]</scope>
    <source>
        <strain evidence="2 3">DSM 22857</strain>
    </source>
</reference>
<dbReference type="Pfam" id="PF02557">
    <property type="entry name" value="VanY"/>
    <property type="match status" value="1"/>
</dbReference>
<dbReference type="GO" id="GO:0006508">
    <property type="term" value="P:proteolysis"/>
    <property type="evidence" value="ECO:0007669"/>
    <property type="project" value="InterPro"/>
</dbReference>
<sequence length="247" mass="24737">MEAINGVMSRIADIQARIGALQPPAQPATFAGVAATGSGAGGSTPYSPVGIGSAASGPVAAGAGPASGAASFASSLSQAVASRSATPPGLVSGTAPGAGGAAVGGAPGVVGGGARRADGVPVDLAAYGNGKVPAEALSTIGHGSHRMWAPAAANYQRMREAAAREGVTLKVTDSYRSYEQQVDLARRKGLYSQGGLAAKPGTSEHGWGLSLDLDLDGRAQAWMRTHAKEYGFTENVPREPWHWTFTA</sequence>
<evidence type="ECO:0000313" key="2">
    <source>
        <dbReference type="EMBL" id="PPK98830.1"/>
    </source>
</evidence>
<name>A0A2S6IX71_9ACTN</name>
<dbReference type="Proteomes" id="UP000239485">
    <property type="component" value="Unassembled WGS sequence"/>
</dbReference>
<dbReference type="InterPro" id="IPR009045">
    <property type="entry name" value="Zn_M74/Hedgehog-like"/>
</dbReference>
<gene>
    <name evidence="2" type="ORF">CLV92_101531</name>
</gene>
<organism evidence="2 3">
    <name type="scientific">Kineococcus xinjiangensis</name>
    <dbReference type="NCBI Taxonomy" id="512762"/>
    <lineage>
        <taxon>Bacteria</taxon>
        <taxon>Bacillati</taxon>
        <taxon>Actinomycetota</taxon>
        <taxon>Actinomycetes</taxon>
        <taxon>Kineosporiales</taxon>
        <taxon>Kineosporiaceae</taxon>
        <taxon>Kineococcus</taxon>
    </lineage>
</organism>
<accession>A0A2S6IX71</accession>